<feature type="compositionally biased region" description="Basic and acidic residues" evidence="1">
    <location>
        <begin position="253"/>
        <end position="270"/>
    </location>
</feature>
<reference evidence="2" key="1">
    <citation type="submission" date="2020-08" db="EMBL/GenBank/DDBJ databases">
        <title>Multicomponent nature underlies the extraordinary mechanical properties of spider dragline silk.</title>
        <authorList>
            <person name="Kono N."/>
            <person name="Nakamura H."/>
            <person name="Mori M."/>
            <person name="Yoshida Y."/>
            <person name="Ohtoshi R."/>
            <person name="Malay A.D."/>
            <person name="Moran D.A.P."/>
            <person name="Tomita M."/>
            <person name="Numata K."/>
            <person name="Arakawa K."/>
        </authorList>
    </citation>
    <scope>NUCLEOTIDE SEQUENCE</scope>
</reference>
<evidence type="ECO:0000313" key="3">
    <source>
        <dbReference type="Proteomes" id="UP000887013"/>
    </source>
</evidence>
<gene>
    <name evidence="2" type="ORF">NPIL_345021</name>
</gene>
<evidence type="ECO:0000256" key="1">
    <source>
        <dbReference type="SAM" id="MobiDB-lite"/>
    </source>
</evidence>
<feature type="region of interest" description="Disordered" evidence="1">
    <location>
        <begin position="33"/>
        <end position="71"/>
    </location>
</feature>
<keyword evidence="3" id="KW-1185">Reference proteome</keyword>
<dbReference type="EMBL" id="BMAW01043031">
    <property type="protein sequence ID" value="GFS37207.1"/>
    <property type="molecule type" value="Genomic_DNA"/>
</dbReference>
<dbReference type="Proteomes" id="UP000887013">
    <property type="component" value="Unassembled WGS sequence"/>
</dbReference>
<dbReference type="AlphaFoldDB" id="A0A8X6IAK2"/>
<sequence>MPPQKPKSSESCVDLNFKEVEVVAPSSLKLSFTRESKNDLLKSTQTDMEISDSKGQESKGKGDSRLQRGRGTPYYISRGVVLENKIDSSDYATGSTFGQETLHSLEERNPNCNCEDVGEQSSPISSEKASHSANKCVKFMETEIFIERNEQSGSAFHCDTDPYLTTVVKNDEHEMRIPENQLNNDVNKQGRMLMDYPTPKHSRYNRVIPPNRSRCHNRTQFADGRLVSQSRSSNQLGYGDRSSEPSTLYTADQKQENKEDKYESYRKSTENRRMTLGIRRRRSETWNWRSRISRLFHVMGDRLRKAFSRR</sequence>
<proteinExistence type="predicted"/>
<accession>A0A8X6IAK2</accession>
<feature type="region of interest" description="Disordered" evidence="1">
    <location>
        <begin position="228"/>
        <end position="270"/>
    </location>
</feature>
<protein>
    <submittedName>
        <fullName evidence="2">Uncharacterized protein</fullName>
    </submittedName>
</protein>
<name>A0A8X6IAK2_NEPPI</name>
<organism evidence="2 3">
    <name type="scientific">Nephila pilipes</name>
    <name type="common">Giant wood spider</name>
    <name type="synonym">Nephila maculata</name>
    <dbReference type="NCBI Taxonomy" id="299642"/>
    <lineage>
        <taxon>Eukaryota</taxon>
        <taxon>Metazoa</taxon>
        <taxon>Ecdysozoa</taxon>
        <taxon>Arthropoda</taxon>
        <taxon>Chelicerata</taxon>
        <taxon>Arachnida</taxon>
        <taxon>Araneae</taxon>
        <taxon>Araneomorphae</taxon>
        <taxon>Entelegynae</taxon>
        <taxon>Araneoidea</taxon>
        <taxon>Nephilidae</taxon>
        <taxon>Nephila</taxon>
    </lineage>
</organism>
<evidence type="ECO:0000313" key="2">
    <source>
        <dbReference type="EMBL" id="GFS37207.1"/>
    </source>
</evidence>
<feature type="compositionally biased region" description="Basic and acidic residues" evidence="1">
    <location>
        <begin position="51"/>
        <end position="66"/>
    </location>
</feature>
<comment type="caution">
    <text evidence="2">The sequence shown here is derived from an EMBL/GenBank/DDBJ whole genome shotgun (WGS) entry which is preliminary data.</text>
</comment>